<dbReference type="GO" id="GO:0003677">
    <property type="term" value="F:DNA binding"/>
    <property type="evidence" value="ECO:0007669"/>
    <property type="project" value="UniProtKB-KW"/>
</dbReference>
<feature type="region of interest" description="Disordered" evidence="7">
    <location>
        <begin position="19"/>
        <end position="40"/>
    </location>
</feature>
<keyword evidence="2" id="KW-0862">Zinc</keyword>
<evidence type="ECO:0000256" key="7">
    <source>
        <dbReference type="SAM" id="MobiDB-lite"/>
    </source>
</evidence>
<reference evidence="10" key="1">
    <citation type="submission" date="2023-01" db="EMBL/GenBank/DDBJ databases">
        <authorList>
            <person name="Piombo E."/>
        </authorList>
    </citation>
    <scope>NUCLEOTIDE SEQUENCE</scope>
</reference>
<dbReference type="AlphaFoldDB" id="A0AA35LTW6"/>
<keyword evidence="3" id="KW-0805">Transcription regulation</keyword>
<accession>A0AA35LTW6</accession>
<keyword evidence="8" id="KW-0812">Transmembrane</keyword>
<name>A0AA35LTW6_9HYPO</name>
<proteinExistence type="predicted"/>
<protein>
    <recommendedName>
        <fullName evidence="9">Xylanolytic transcriptional activator regulatory domain-containing protein</fullName>
    </recommendedName>
</protein>
<gene>
    <name evidence="10" type="ORF">CCHLO57077_00017735</name>
</gene>
<feature type="transmembrane region" description="Helical" evidence="8">
    <location>
        <begin position="390"/>
        <end position="412"/>
    </location>
</feature>
<dbReference type="GO" id="GO:0008270">
    <property type="term" value="F:zinc ion binding"/>
    <property type="evidence" value="ECO:0007669"/>
    <property type="project" value="InterPro"/>
</dbReference>
<keyword evidence="6" id="KW-0539">Nucleus</keyword>
<organism evidence="10 11">
    <name type="scientific">Clonostachys chloroleuca</name>
    <dbReference type="NCBI Taxonomy" id="1926264"/>
    <lineage>
        <taxon>Eukaryota</taxon>
        <taxon>Fungi</taxon>
        <taxon>Dikarya</taxon>
        <taxon>Ascomycota</taxon>
        <taxon>Pezizomycotina</taxon>
        <taxon>Sordariomycetes</taxon>
        <taxon>Hypocreomycetidae</taxon>
        <taxon>Hypocreales</taxon>
        <taxon>Bionectriaceae</taxon>
        <taxon>Clonostachys</taxon>
    </lineage>
</organism>
<keyword evidence="11" id="KW-1185">Reference proteome</keyword>
<dbReference type="CDD" id="cd12148">
    <property type="entry name" value="fungal_TF_MHR"/>
    <property type="match status" value="1"/>
</dbReference>
<evidence type="ECO:0000256" key="5">
    <source>
        <dbReference type="ARBA" id="ARBA00023163"/>
    </source>
</evidence>
<evidence type="ECO:0000256" key="1">
    <source>
        <dbReference type="ARBA" id="ARBA00022723"/>
    </source>
</evidence>
<feature type="domain" description="Xylanolytic transcriptional activator regulatory" evidence="9">
    <location>
        <begin position="144"/>
        <end position="268"/>
    </location>
</feature>
<dbReference type="InterPro" id="IPR051615">
    <property type="entry name" value="Transcr_Regulatory_Elem"/>
</dbReference>
<sequence>MARLTTAVAVVEETPSVAIQRPTSSRSQVPGLPDEHWSPAESEQLPLVPASLEDELQNKNLAKVSNLLQDARKIHRFVGAASNALSVNLIQASAAHGAAGDRDHGLSNLLSAALYGASENEPGPRVALKDCKPPPRYMSDLLVNLFLTRLNPMFPILDARDFTLQYMEYLGLNVTDQGPSPFRSVLYAVYACAANMLSVARGTHVSHDGKEYFELALFNHYQNLRHCGVEEVQCLAILSTCAASWNNLSESWKLAGQAVRAAQDLGLHINFEGCLGRPAGIVETDYNCRVPDVVEESPLSATTGTQSPGQSIASEDVSITGFYSLAQACRILNAINYYTQDLMCGVSCAELEHRCVREDQATVLEMRLSEWVQEKLPSSIKYAANEPERYGGMNLAICTIAFMLHAIAVINLNL</sequence>
<keyword evidence="1" id="KW-0479">Metal-binding</keyword>
<evidence type="ECO:0000256" key="6">
    <source>
        <dbReference type="ARBA" id="ARBA00023242"/>
    </source>
</evidence>
<dbReference type="GO" id="GO:0006351">
    <property type="term" value="P:DNA-templated transcription"/>
    <property type="evidence" value="ECO:0007669"/>
    <property type="project" value="InterPro"/>
</dbReference>
<evidence type="ECO:0000256" key="2">
    <source>
        <dbReference type="ARBA" id="ARBA00022833"/>
    </source>
</evidence>
<keyword evidence="4" id="KW-0238">DNA-binding</keyword>
<evidence type="ECO:0000313" key="11">
    <source>
        <dbReference type="Proteomes" id="UP001160390"/>
    </source>
</evidence>
<comment type="caution">
    <text evidence="10">The sequence shown here is derived from an EMBL/GenBank/DDBJ whole genome shotgun (WGS) entry which is preliminary data.</text>
</comment>
<keyword evidence="8" id="KW-0472">Membrane</keyword>
<evidence type="ECO:0000259" key="9">
    <source>
        <dbReference type="Pfam" id="PF04082"/>
    </source>
</evidence>
<dbReference type="PANTHER" id="PTHR31313:SF81">
    <property type="entry name" value="TY1 ENHANCER ACTIVATOR"/>
    <property type="match status" value="1"/>
</dbReference>
<keyword evidence="5" id="KW-0804">Transcription</keyword>
<dbReference type="EMBL" id="CABFNP030000633">
    <property type="protein sequence ID" value="CAI6068622.1"/>
    <property type="molecule type" value="Genomic_DNA"/>
</dbReference>
<dbReference type="Pfam" id="PF04082">
    <property type="entry name" value="Fungal_trans"/>
    <property type="match status" value="1"/>
</dbReference>
<evidence type="ECO:0000256" key="4">
    <source>
        <dbReference type="ARBA" id="ARBA00023125"/>
    </source>
</evidence>
<dbReference type="PANTHER" id="PTHR31313">
    <property type="entry name" value="TY1 ENHANCER ACTIVATOR"/>
    <property type="match status" value="1"/>
</dbReference>
<dbReference type="InterPro" id="IPR007219">
    <property type="entry name" value="XnlR_reg_dom"/>
</dbReference>
<evidence type="ECO:0000256" key="8">
    <source>
        <dbReference type="SAM" id="Phobius"/>
    </source>
</evidence>
<evidence type="ECO:0000256" key="3">
    <source>
        <dbReference type="ARBA" id="ARBA00023015"/>
    </source>
</evidence>
<evidence type="ECO:0000313" key="10">
    <source>
        <dbReference type="EMBL" id="CAI6068622.1"/>
    </source>
</evidence>
<dbReference type="Proteomes" id="UP001160390">
    <property type="component" value="Unassembled WGS sequence"/>
</dbReference>
<keyword evidence="8" id="KW-1133">Transmembrane helix</keyword>